<evidence type="ECO:0000256" key="1">
    <source>
        <dbReference type="ARBA" id="ARBA00001933"/>
    </source>
</evidence>
<keyword evidence="3 7" id="KW-0032">Aminotransferase</keyword>
<gene>
    <name evidence="7" type="ORF">SAMN02745912_02560</name>
</gene>
<dbReference type="InterPro" id="IPR050596">
    <property type="entry name" value="AspAT/PAT-like"/>
</dbReference>
<evidence type="ECO:0000256" key="2">
    <source>
        <dbReference type="ARBA" id="ARBA00007441"/>
    </source>
</evidence>
<accession>A0A1M6QG31</accession>
<evidence type="ECO:0000313" key="7">
    <source>
        <dbReference type="EMBL" id="SHK19135.1"/>
    </source>
</evidence>
<dbReference type="EMBL" id="FRAG01000034">
    <property type="protein sequence ID" value="SHK19135.1"/>
    <property type="molecule type" value="Genomic_DNA"/>
</dbReference>
<dbReference type="SUPFAM" id="SSF53383">
    <property type="entry name" value="PLP-dependent transferases"/>
    <property type="match status" value="1"/>
</dbReference>
<evidence type="ECO:0000256" key="5">
    <source>
        <dbReference type="ARBA" id="ARBA00022898"/>
    </source>
</evidence>
<evidence type="ECO:0000259" key="6">
    <source>
        <dbReference type="Pfam" id="PF00155"/>
    </source>
</evidence>
<dbReference type="InterPro" id="IPR015424">
    <property type="entry name" value="PyrdxlP-dep_Trfase"/>
</dbReference>
<dbReference type="GO" id="GO:0030170">
    <property type="term" value="F:pyridoxal phosphate binding"/>
    <property type="evidence" value="ECO:0007669"/>
    <property type="project" value="InterPro"/>
</dbReference>
<dbReference type="Gene3D" id="3.40.640.10">
    <property type="entry name" value="Type I PLP-dependent aspartate aminotransferase-like (Major domain)"/>
    <property type="match status" value="1"/>
</dbReference>
<reference evidence="7 8" key="1">
    <citation type="submission" date="2016-11" db="EMBL/GenBank/DDBJ databases">
        <authorList>
            <person name="Jaros S."/>
            <person name="Januszkiewicz K."/>
            <person name="Wedrychowicz H."/>
        </authorList>
    </citation>
    <scope>NUCLEOTIDE SEQUENCE [LARGE SCALE GENOMIC DNA]</scope>
    <source>
        <strain evidence="7 8">DSM 15212</strain>
    </source>
</reference>
<comment type="similarity">
    <text evidence="2">Belongs to the class-I pyridoxal-phosphate-dependent aminotransferase family.</text>
</comment>
<dbReference type="STRING" id="1121301.SAMN02745912_02560"/>
<keyword evidence="4 7" id="KW-0808">Transferase</keyword>
<dbReference type="OrthoDB" id="9802328at2"/>
<dbReference type="GO" id="GO:0008483">
    <property type="term" value="F:transaminase activity"/>
    <property type="evidence" value="ECO:0007669"/>
    <property type="project" value="UniProtKB-KW"/>
</dbReference>
<keyword evidence="8" id="KW-1185">Reference proteome</keyword>
<dbReference type="PANTHER" id="PTHR46383">
    <property type="entry name" value="ASPARTATE AMINOTRANSFERASE"/>
    <property type="match status" value="1"/>
</dbReference>
<feature type="domain" description="Aminotransferase class I/classII large" evidence="6">
    <location>
        <begin position="60"/>
        <end position="372"/>
    </location>
</feature>
<dbReference type="PANTHER" id="PTHR46383:SF1">
    <property type="entry name" value="ASPARTATE AMINOTRANSFERASE"/>
    <property type="match status" value="1"/>
</dbReference>
<proteinExistence type="inferred from homology"/>
<dbReference type="InterPro" id="IPR015422">
    <property type="entry name" value="PyrdxlP-dep_Trfase_small"/>
</dbReference>
<comment type="cofactor">
    <cofactor evidence="1">
        <name>pyridoxal 5'-phosphate</name>
        <dbReference type="ChEBI" id="CHEBI:597326"/>
    </cofactor>
</comment>
<dbReference type="InterPro" id="IPR015421">
    <property type="entry name" value="PyrdxlP-dep_Trfase_major"/>
</dbReference>
<sequence length="388" mass="44609">MDSIIVNKQLKELSKTSISKFVGKIKNIDKYYRFDIGLPRLRLKELIGVPLDIMFNNIYMDYSPAKGLYSLRETISKMFKDERGITYSPEEVLVCCGSLGAIYSALKAILNPGDKVLVPLPAWPTYENLIKINSGQMITIDMDLNKEYLELDIEAVDNAIQGDIKAVIINNPHNPTGMMYSPENIRQIINYACRNNIYVLIDEAYHNIIYDDKVIEKTPYIKHPNILYFRTFSKYYGVPGLRLGYVLGNLETLEAVNTVNHLTVGNIDKITQYVGLNLLTSSNTYFEERVRNYKKWIQKASEIIEISDCGMKILQIKGTYYIFARLPEKLDFVTYCQKLLTKYKTIVLPGSIFGKKYHNYIRLSLTENEDKMLKGLENVVECVVSMKK</sequence>
<dbReference type="InterPro" id="IPR004839">
    <property type="entry name" value="Aminotransferase_I/II_large"/>
</dbReference>
<protein>
    <submittedName>
        <fullName evidence="7">Aminotransferase class I and II</fullName>
    </submittedName>
</protein>
<dbReference type="GO" id="GO:0006520">
    <property type="term" value="P:amino acid metabolic process"/>
    <property type="evidence" value="ECO:0007669"/>
    <property type="project" value="InterPro"/>
</dbReference>
<dbReference type="Pfam" id="PF00155">
    <property type="entry name" value="Aminotran_1_2"/>
    <property type="match status" value="1"/>
</dbReference>
<organism evidence="7 8">
    <name type="scientific">Paramaledivibacter caminithermalis (strain DSM 15212 / CIP 107654 / DViRD3)</name>
    <name type="common">Clostridium caminithermale</name>
    <dbReference type="NCBI Taxonomy" id="1121301"/>
    <lineage>
        <taxon>Bacteria</taxon>
        <taxon>Bacillati</taxon>
        <taxon>Bacillota</taxon>
        <taxon>Clostridia</taxon>
        <taxon>Peptostreptococcales</taxon>
        <taxon>Caminicellaceae</taxon>
        <taxon>Paramaledivibacter</taxon>
    </lineage>
</organism>
<dbReference type="CDD" id="cd00609">
    <property type="entry name" value="AAT_like"/>
    <property type="match status" value="1"/>
</dbReference>
<dbReference type="AlphaFoldDB" id="A0A1M6QG31"/>
<keyword evidence="5" id="KW-0663">Pyridoxal phosphate</keyword>
<dbReference type="RefSeq" id="WP_073150683.1">
    <property type="nucleotide sequence ID" value="NZ_FRAG01000034.1"/>
</dbReference>
<name>A0A1M6QG31_PARC5</name>
<evidence type="ECO:0000256" key="4">
    <source>
        <dbReference type="ARBA" id="ARBA00022679"/>
    </source>
</evidence>
<evidence type="ECO:0000256" key="3">
    <source>
        <dbReference type="ARBA" id="ARBA00022576"/>
    </source>
</evidence>
<evidence type="ECO:0000313" key="8">
    <source>
        <dbReference type="Proteomes" id="UP000184465"/>
    </source>
</evidence>
<dbReference type="Gene3D" id="3.90.1150.10">
    <property type="entry name" value="Aspartate Aminotransferase, domain 1"/>
    <property type="match status" value="1"/>
</dbReference>
<dbReference type="Proteomes" id="UP000184465">
    <property type="component" value="Unassembled WGS sequence"/>
</dbReference>